<dbReference type="Proteomes" id="UP000095283">
    <property type="component" value="Unplaced"/>
</dbReference>
<name>A0A1I7X865_HETBA</name>
<sequence length="121" mass="13868">MPYPLCLLRITRVAAVHRDFGSSTGNSKHLSDANRKISLTFEYLHLMKDLSSYYICINKYTTKSKYVKRMSYMITYYPNGSSGKSVNLSQSVRVFSVTAICCPLSDIWFDLESRFTPNLLT</sequence>
<evidence type="ECO:0000313" key="2">
    <source>
        <dbReference type="WBParaSite" id="Hba_13579"/>
    </source>
</evidence>
<evidence type="ECO:0000313" key="1">
    <source>
        <dbReference type="Proteomes" id="UP000095283"/>
    </source>
</evidence>
<proteinExistence type="predicted"/>
<accession>A0A1I7X865</accession>
<organism evidence="1 2">
    <name type="scientific">Heterorhabditis bacteriophora</name>
    <name type="common">Entomopathogenic nematode worm</name>
    <dbReference type="NCBI Taxonomy" id="37862"/>
    <lineage>
        <taxon>Eukaryota</taxon>
        <taxon>Metazoa</taxon>
        <taxon>Ecdysozoa</taxon>
        <taxon>Nematoda</taxon>
        <taxon>Chromadorea</taxon>
        <taxon>Rhabditida</taxon>
        <taxon>Rhabditina</taxon>
        <taxon>Rhabditomorpha</taxon>
        <taxon>Strongyloidea</taxon>
        <taxon>Heterorhabditidae</taxon>
        <taxon>Heterorhabditis</taxon>
    </lineage>
</organism>
<keyword evidence="1" id="KW-1185">Reference proteome</keyword>
<reference evidence="2" key="1">
    <citation type="submission" date="2016-11" db="UniProtKB">
        <authorList>
            <consortium name="WormBaseParasite"/>
        </authorList>
    </citation>
    <scope>IDENTIFICATION</scope>
</reference>
<protein>
    <submittedName>
        <fullName evidence="2">Secreted protein</fullName>
    </submittedName>
</protein>
<dbReference type="WBParaSite" id="Hba_13579">
    <property type="protein sequence ID" value="Hba_13579"/>
    <property type="gene ID" value="Hba_13579"/>
</dbReference>
<dbReference type="AlphaFoldDB" id="A0A1I7X865"/>